<evidence type="ECO:0000313" key="2">
    <source>
        <dbReference type="Proteomes" id="UP000265520"/>
    </source>
</evidence>
<sequence length="63" mass="7203">SVIEDKVIWRFEKNDIYSVNSVYCIDEAINTTGLRVPGEALGFLSALNWIHDLCLKDVDFKLD</sequence>
<dbReference type="EMBL" id="LXQA010151253">
    <property type="protein sequence ID" value="MCI26096.1"/>
    <property type="molecule type" value="Genomic_DNA"/>
</dbReference>
<accession>A0A392QRE8</accession>
<keyword evidence="2" id="KW-1185">Reference proteome</keyword>
<name>A0A392QRE8_9FABA</name>
<evidence type="ECO:0000313" key="1">
    <source>
        <dbReference type="EMBL" id="MCI26096.1"/>
    </source>
</evidence>
<proteinExistence type="predicted"/>
<dbReference type="AlphaFoldDB" id="A0A392QRE8"/>
<reference evidence="1 2" key="1">
    <citation type="journal article" date="2018" name="Front. Plant Sci.">
        <title>Red Clover (Trifolium pratense) and Zigzag Clover (T. medium) - A Picture of Genomic Similarities and Differences.</title>
        <authorList>
            <person name="Dluhosova J."/>
            <person name="Istvanek J."/>
            <person name="Nedelnik J."/>
            <person name="Repkova J."/>
        </authorList>
    </citation>
    <scope>NUCLEOTIDE SEQUENCE [LARGE SCALE GENOMIC DNA]</scope>
    <source>
        <strain evidence="2">cv. 10/8</strain>
        <tissue evidence="1">Leaf</tissue>
    </source>
</reference>
<comment type="caution">
    <text evidence="1">The sequence shown here is derived from an EMBL/GenBank/DDBJ whole genome shotgun (WGS) entry which is preliminary data.</text>
</comment>
<dbReference type="Proteomes" id="UP000265520">
    <property type="component" value="Unassembled WGS sequence"/>
</dbReference>
<feature type="non-terminal residue" evidence="1">
    <location>
        <position position="1"/>
    </location>
</feature>
<organism evidence="1 2">
    <name type="scientific">Trifolium medium</name>
    <dbReference type="NCBI Taxonomy" id="97028"/>
    <lineage>
        <taxon>Eukaryota</taxon>
        <taxon>Viridiplantae</taxon>
        <taxon>Streptophyta</taxon>
        <taxon>Embryophyta</taxon>
        <taxon>Tracheophyta</taxon>
        <taxon>Spermatophyta</taxon>
        <taxon>Magnoliopsida</taxon>
        <taxon>eudicotyledons</taxon>
        <taxon>Gunneridae</taxon>
        <taxon>Pentapetalae</taxon>
        <taxon>rosids</taxon>
        <taxon>fabids</taxon>
        <taxon>Fabales</taxon>
        <taxon>Fabaceae</taxon>
        <taxon>Papilionoideae</taxon>
        <taxon>50 kb inversion clade</taxon>
        <taxon>NPAAA clade</taxon>
        <taxon>Hologalegina</taxon>
        <taxon>IRL clade</taxon>
        <taxon>Trifolieae</taxon>
        <taxon>Trifolium</taxon>
    </lineage>
</organism>
<protein>
    <submittedName>
        <fullName evidence="1">Uncharacterized protein</fullName>
    </submittedName>
</protein>